<keyword evidence="3" id="KW-1185">Reference proteome</keyword>
<dbReference type="PANTHER" id="PTHR31126:SF48">
    <property type="entry name" value="INOSITOL PHOSPHATASE SIW14"/>
    <property type="match status" value="1"/>
</dbReference>
<protein>
    <submittedName>
        <fullName evidence="2">Protein-tyrosine phosphatase</fullName>
    </submittedName>
</protein>
<sequence>MDKRNHPLLIHCNHGKHRTGTVVACMRISHRWHRSRALDEYARFSHPKERKADISFINEFIAAVPA</sequence>
<dbReference type="GeneID" id="63785786"/>
<dbReference type="OrthoDB" id="6375174at2759"/>
<dbReference type="Gene3D" id="3.90.190.10">
    <property type="entry name" value="Protein tyrosine phosphatase superfamily"/>
    <property type="match status" value="1"/>
</dbReference>
<dbReference type="GO" id="GO:0005737">
    <property type="term" value="C:cytoplasm"/>
    <property type="evidence" value="ECO:0007669"/>
    <property type="project" value="TreeGrafter"/>
</dbReference>
<dbReference type="EMBL" id="MCFI01000008">
    <property type="protein sequence ID" value="ORY83116.1"/>
    <property type="molecule type" value="Genomic_DNA"/>
</dbReference>
<feature type="domain" description="Tyrosine specific protein phosphatases" evidence="1">
    <location>
        <begin position="1"/>
        <end position="51"/>
    </location>
</feature>
<dbReference type="PROSITE" id="PS50056">
    <property type="entry name" value="TYR_PHOSPHATASE_2"/>
    <property type="match status" value="1"/>
</dbReference>
<dbReference type="STRING" id="56484.A0A1Y2FIP3"/>
<evidence type="ECO:0000259" key="1">
    <source>
        <dbReference type="PROSITE" id="PS50056"/>
    </source>
</evidence>
<proteinExistence type="predicted"/>
<dbReference type="InterPro" id="IPR004861">
    <property type="entry name" value="Siw14-like"/>
</dbReference>
<dbReference type="PANTHER" id="PTHR31126">
    <property type="entry name" value="TYROSINE-PROTEIN PHOSPHATASE"/>
    <property type="match status" value="1"/>
</dbReference>
<comment type="caution">
    <text evidence="2">The sequence shown here is derived from an EMBL/GenBank/DDBJ whole genome shotgun (WGS) entry which is preliminary data.</text>
</comment>
<organism evidence="2 3">
    <name type="scientific">Protomyces lactucae-debilis</name>
    <dbReference type="NCBI Taxonomy" id="2754530"/>
    <lineage>
        <taxon>Eukaryota</taxon>
        <taxon>Fungi</taxon>
        <taxon>Dikarya</taxon>
        <taxon>Ascomycota</taxon>
        <taxon>Taphrinomycotina</taxon>
        <taxon>Taphrinomycetes</taxon>
        <taxon>Taphrinales</taxon>
        <taxon>Protomycetaceae</taxon>
        <taxon>Protomyces</taxon>
    </lineage>
</organism>
<evidence type="ECO:0000313" key="3">
    <source>
        <dbReference type="Proteomes" id="UP000193685"/>
    </source>
</evidence>
<dbReference type="InterPro" id="IPR016130">
    <property type="entry name" value="Tyr_Pase_AS"/>
</dbReference>
<dbReference type="SUPFAM" id="SSF52799">
    <property type="entry name" value="(Phosphotyrosine protein) phosphatases II"/>
    <property type="match status" value="1"/>
</dbReference>
<gene>
    <name evidence="2" type="ORF">BCR37DRAFT_379092</name>
</gene>
<dbReference type="Proteomes" id="UP000193685">
    <property type="component" value="Unassembled WGS sequence"/>
</dbReference>
<name>A0A1Y2FIP3_PROLT</name>
<dbReference type="Pfam" id="PF03162">
    <property type="entry name" value="Y_phosphatase2"/>
    <property type="match status" value="1"/>
</dbReference>
<dbReference type="PROSITE" id="PS00383">
    <property type="entry name" value="TYR_PHOSPHATASE_1"/>
    <property type="match status" value="1"/>
</dbReference>
<accession>A0A1Y2FIP3</accession>
<reference evidence="2 3" key="1">
    <citation type="submission" date="2016-07" db="EMBL/GenBank/DDBJ databases">
        <title>Pervasive Adenine N6-methylation of Active Genes in Fungi.</title>
        <authorList>
            <consortium name="DOE Joint Genome Institute"/>
            <person name="Mondo S.J."/>
            <person name="Dannebaum R.O."/>
            <person name="Kuo R.C."/>
            <person name="Labutti K."/>
            <person name="Haridas S."/>
            <person name="Kuo A."/>
            <person name="Salamov A."/>
            <person name="Ahrendt S.R."/>
            <person name="Lipzen A."/>
            <person name="Sullivan W."/>
            <person name="Andreopoulos W.B."/>
            <person name="Clum A."/>
            <person name="Lindquist E."/>
            <person name="Daum C."/>
            <person name="Ramamoorthy G.K."/>
            <person name="Gryganskyi A."/>
            <person name="Culley D."/>
            <person name="Magnuson J.K."/>
            <person name="James T.Y."/>
            <person name="O'Malley M.A."/>
            <person name="Stajich J.E."/>
            <person name="Spatafora J.W."/>
            <person name="Visel A."/>
            <person name="Grigoriev I.V."/>
        </authorList>
    </citation>
    <scope>NUCLEOTIDE SEQUENCE [LARGE SCALE GENOMIC DNA]</scope>
    <source>
        <strain evidence="2 3">12-1054</strain>
    </source>
</reference>
<dbReference type="RefSeq" id="XP_040725697.1">
    <property type="nucleotide sequence ID" value="XM_040869187.1"/>
</dbReference>
<dbReference type="InterPro" id="IPR000387">
    <property type="entry name" value="Tyr_Pase_dom"/>
</dbReference>
<dbReference type="GO" id="GO:0016791">
    <property type="term" value="F:phosphatase activity"/>
    <property type="evidence" value="ECO:0007669"/>
    <property type="project" value="TreeGrafter"/>
</dbReference>
<evidence type="ECO:0000313" key="2">
    <source>
        <dbReference type="EMBL" id="ORY83116.1"/>
    </source>
</evidence>
<dbReference type="AlphaFoldDB" id="A0A1Y2FIP3"/>
<dbReference type="InterPro" id="IPR029021">
    <property type="entry name" value="Prot-tyrosine_phosphatase-like"/>
</dbReference>